<keyword evidence="1" id="KW-0328">Glycosyltransferase</keyword>
<gene>
    <name evidence="1" type="ORF">KU660_08140</name>
</gene>
<keyword evidence="2" id="KW-1185">Reference proteome</keyword>
<dbReference type="EC" id="2.4.-.-" evidence="1"/>
<sequence>MLTVNLTTTHSRLHLCSATVWSLMNQSLKPDFIVLWVSKDSYLSDEGIKQTPDFVQKFNTINNIIVVNYVTNTGPYRKIIPALRKGNHSDIMAYADDDVIYGYDWLKTLVECFNRYDRKCVVASRVRIIDKNIFGSTKSYSSFDISDSEKKFNERFIITGVGGAILTKDMIDSQYLNDDSFIVVAPKTDDIWISKIIELSGTSVVSCPQALSQVHEIQHSNSSLSSQNTLFSKQYGPFKYFVKLQERIFSYFGLLNTNNDKSLNNTNIHFHRKLR</sequence>
<dbReference type="Proteomes" id="UP001057074">
    <property type="component" value="Chromosome"/>
</dbReference>
<evidence type="ECO:0000313" key="2">
    <source>
        <dbReference type="Proteomes" id="UP001057074"/>
    </source>
</evidence>
<name>A0ACD4ATI5_9ENTR</name>
<keyword evidence="1" id="KW-0808">Transferase</keyword>
<dbReference type="EMBL" id="CP077823">
    <property type="protein sequence ID" value="USB42696.1"/>
    <property type="molecule type" value="Genomic_DNA"/>
</dbReference>
<organism evidence="1 2">
    <name type="scientific">Klebsiella africana</name>
    <dbReference type="NCBI Taxonomy" id="2489010"/>
    <lineage>
        <taxon>Bacteria</taxon>
        <taxon>Pseudomonadati</taxon>
        <taxon>Pseudomonadota</taxon>
        <taxon>Gammaproteobacteria</taxon>
        <taxon>Enterobacterales</taxon>
        <taxon>Enterobacteriaceae</taxon>
        <taxon>Klebsiella/Raoultella group</taxon>
        <taxon>Klebsiella</taxon>
    </lineage>
</organism>
<proteinExistence type="predicted"/>
<accession>A0ACD4ATI5</accession>
<protein>
    <submittedName>
        <fullName evidence="1">Glycosyltransferase</fullName>
        <ecNumber evidence="1">2.4.-.-</ecNumber>
    </submittedName>
</protein>
<reference evidence="1" key="1">
    <citation type="journal article" date="2022" name="Environ. Microbiol.">
        <title>Transmission of Klebsiella strains and plasmids within and between grey-headed flying fox colonies.</title>
        <authorList>
            <person name="Vezina B."/>
            <person name="Judd L.M."/>
            <person name="McDougall F.K."/>
            <person name="Boardman W.S.J."/>
            <person name="Power M.L."/>
            <person name="Hawkey J."/>
            <person name="Brisse S."/>
            <person name="Monk J.M."/>
            <person name="Holt K.E."/>
            <person name="Wyres K.L."/>
        </authorList>
    </citation>
    <scope>NUCLEOTIDE SEQUENCE</scope>
    <source>
        <strain evidence="1">FF1019</strain>
    </source>
</reference>
<evidence type="ECO:0000313" key="1">
    <source>
        <dbReference type="EMBL" id="USB42696.1"/>
    </source>
</evidence>